<dbReference type="InterPro" id="IPR053939">
    <property type="entry name" value="UTP25_C"/>
</dbReference>
<feature type="compositionally biased region" description="Acidic residues" evidence="4">
    <location>
        <begin position="208"/>
        <end position="220"/>
    </location>
</feature>
<evidence type="ECO:0000256" key="2">
    <source>
        <dbReference type="ARBA" id="ARBA00009223"/>
    </source>
</evidence>
<dbReference type="GO" id="GO:0034511">
    <property type="term" value="F:U3 snoRNA binding"/>
    <property type="evidence" value="ECO:0007669"/>
    <property type="project" value="InterPro"/>
</dbReference>
<comment type="similarity">
    <text evidence="2">Belongs to the UTP25 family.</text>
</comment>
<feature type="compositionally biased region" description="Basic residues" evidence="4">
    <location>
        <begin position="15"/>
        <end position="29"/>
    </location>
</feature>
<feature type="region of interest" description="Disordered" evidence="4">
    <location>
        <begin position="474"/>
        <end position="514"/>
    </location>
</feature>
<comment type="subcellular location">
    <subcellularLocation>
        <location evidence="1">Nucleus</location>
        <location evidence="1">Nucleolus</location>
    </subcellularLocation>
</comment>
<feature type="compositionally biased region" description="Low complexity" evidence="4">
    <location>
        <begin position="40"/>
        <end position="50"/>
    </location>
</feature>
<evidence type="ECO:0000256" key="4">
    <source>
        <dbReference type="SAM" id="MobiDB-lite"/>
    </source>
</evidence>
<keyword evidence="8" id="KW-1185">Reference proteome</keyword>
<keyword evidence="3" id="KW-0539">Nucleus</keyword>
<dbReference type="Pfam" id="PF06862">
    <property type="entry name" value="Utp25_C"/>
    <property type="match status" value="1"/>
</dbReference>
<evidence type="ECO:0000313" key="7">
    <source>
        <dbReference type="EMBL" id="KAG7340900.1"/>
    </source>
</evidence>
<dbReference type="Proteomes" id="UP000693970">
    <property type="component" value="Unassembled WGS sequence"/>
</dbReference>
<feature type="compositionally biased region" description="Basic and acidic residues" evidence="4">
    <location>
        <begin position="221"/>
        <end position="232"/>
    </location>
</feature>
<dbReference type="Pfam" id="PF22916">
    <property type="entry name" value="UTP25_NTPase-like"/>
    <property type="match status" value="1"/>
</dbReference>
<feature type="compositionally biased region" description="Acidic residues" evidence="4">
    <location>
        <begin position="233"/>
        <end position="245"/>
    </location>
</feature>
<feature type="domain" description="UTP25 NTP hydrolase-like" evidence="6">
    <location>
        <begin position="442"/>
        <end position="788"/>
    </location>
</feature>
<feature type="compositionally biased region" description="Basic and acidic residues" evidence="4">
    <location>
        <begin position="577"/>
        <end position="596"/>
    </location>
</feature>
<protein>
    <submittedName>
        <fullName evidence="7">UTP25, U3 small nucleolar RNA-associated SSU processome protein 25</fullName>
    </submittedName>
</protein>
<dbReference type="OrthoDB" id="10264378at2759"/>
<reference evidence="7" key="1">
    <citation type="journal article" date="2021" name="Sci. Rep.">
        <title>Diploid genomic architecture of Nitzschia inconspicua, an elite biomass production diatom.</title>
        <authorList>
            <person name="Oliver A."/>
            <person name="Podell S."/>
            <person name="Pinowska A."/>
            <person name="Traller J.C."/>
            <person name="Smith S.R."/>
            <person name="McClure R."/>
            <person name="Beliaev A."/>
            <person name="Bohutskyi P."/>
            <person name="Hill E.A."/>
            <person name="Rabines A."/>
            <person name="Zheng H."/>
            <person name="Allen L.Z."/>
            <person name="Kuo A."/>
            <person name="Grigoriev I.V."/>
            <person name="Allen A.E."/>
            <person name="Hazlebeck D."/>
            <person name="Allen E.E."/>
        </authorList>
    </citation>
    <scope>NUCLEOTIDE SEQUENCE</scope>
    <source>
        <strain evidence="7">Hildebrandi</strain>
    </source>
</reference>
<feature type="region of interest" description="Disordered" evidence="4">
    <location>
        <begin position="570"/>
        <end position="605"/>
    </location>
</feature>
<feature type="compositionally biased region" description="Low complexity" evidence="4">
    <location>
        <begin position="120"/>
        <end position="129"/>
    </location>
</feature>
<feature type="region of interest" description="Disordered" evidence="4">
    <location>
        <begin position="1"/>
        <end position="246"/>
    </location>
</feature>
<reference evidence="7" key="2">
    <citation type="submission" date="2021-04" db="EMBL/GenBank/DDBJ databases">
        <authorList>
            <person name="Podell S."/>
        </authorList>
    </citation>
    <scope>NUCLEOTIDE SEQUENCE</scope>
    <source>
        <strain evidence="7">Hildebrandi</strain>
    </source>
</reference>
<feature type="compositionally biased region" description="Low complexity" evidence="4">
    <location>
        <begin position="1"/>
        <end position="14"/>
    </location>
</feature>
<evidence type="ECO:0000256" key="1">
    <source>
        <dbReference type="ARBA" id="ARBA00004604"/>
    </source>
</evidence>
<evidence type="ECO:0000256" key="3">
    <source>
        <dbReference type="ARBA" id="ARBA00023242"/>
    </source>
</evidence>
<feature type="domain" description="UTP25 C-terminal" evidence="5">
    <location>
        <begin position="801"/>
        <end position="1004"/>
    </location>
</feature>
<dbReference type="PANTHER" id="PTHR12933:SF0">
    <property type="entry name" value="U3 SMALL NUCLEOLAR RNA-ASSOCIATED PROTEIN 25 HOMOLOG"/>
    <property type="match status" value="1"/>
</dbReference>
<gene>
    <name evidence="7" type="ORF">IV203_024443</name>
</gene>
<feature type="compositionally biased region" description="Basic residues" evidence="4">
    <location>
        <begin position="159"/>
        <end position="169"/>
    </location>
</feature>
<dbReference type="GO" id="GO:0032040">
    <property type="term" value="C:small-subunit processome"/>
    <property type="evidence" value="ECO:0007669"/>
    <property type="project" value="TreeGrafter"/>
</dbReference>
<dbReference type="GO" id="GO:0000462">
    <property type="term" value="P:maturation of SSU-rRNA from tricistronic rRNA transcript (SSU-rRNA, 5.8S rRNA, LSU-rRNA)"/>
    <property type="evidence" value="ECO:0007669"/>
    <property type="project" value="TreeGrafter"/>
</dbReference>
<feature type="compositionally biased region" description="Acidic residues" evidence="4">
    <location>
        <begin position="503"/>
        <end position="513"/>
    </location>
</feature>
<dbReference type="InterPro" id="IPR010678">
    <property type="entry name" value="UTP25"/>
</dbReference>
<comment type="caution">
    <text evidence="7">The sequence shown here is derived from an EMBL/GenBank/DDBJ whole genome shotgun (WGS) entry which is preliminary data.</text>
</comment>
<dbReference type="AlphaFoldDB" id="A0A9K3PBJ2"/>
<proteinExistence type="inferred from homology"/>
<dbReference type="PANTHER" id="PTHR12933">
    <property type="entry name" value="ORF PROTEIN-RELATED"/>
    <property type="match status" value="1"/>
</dbReference>
<feature type="compositionally biased region" description="Low complexity" evidence="4">
    <location>
        <begin position="192"/>
        <end position="205"/>
    </location>
</feature>
<evidence type="ECO:0000313" key="8">
    <source>
        <dbReference type="Proteomes" id="UP000693970"/>
    </source>
</evidence>
<organism evidence="7 8">
    <name type="scientific">Nitzschia inconspicua</name>
    <dbReference type="NCBI Taxonomy" id="303405"/>
    <lineage>
        <taxon>Eukaryota</taxon>
        <taxon>Sar</taxon>
        <taxon>Stramenopiles</taxon>
        <taxon>Ochrophyta</taxon>
        <taxon>Bacillariophyta</taxon>
        <taxon>Bacillariophyceae</taxon>
        <taxon>Bacillariophycidae</taxon>
        <taxon>Bacillariales</taxon>
        <taxon>Bacillariaceae</taxon>
        <taxon>Nitzschia</taxon>
    </lineage>
</organism>
<dbReference type="InterPro" id="IPR053940">
    <property type="entry name" value="UTP25_NTPase-like"/>
</dbReference>
<name>A0A9K3PBJ2_9STRA</name>
<dbReference type="EMBL" id="JAGRRH010000027">
    <property type="protein sequence ID" value="KAG7340900.1"/>
    <property type="molecule type" value="Genomic_DNA"/>
</dbReference>
<accession>A0A9K3PBJ2</accession>
<evidence type="ECO:0000259" key="5">
    <source>
        <dbReference type="Pfam" id="PF06862"/>
    </source>
</evidence>
<feature type="region of interest" description="Disordered" evidence="4">
    <location>
        <begin position="627"/>
        <end position="653"/>
    </location>
</feature>
<feature type="compositionally biased region" description="Polar residues" evidence="4">
    <location>
        <begin position="480"/>
        <end position="490"/>
    </location>
</feature>
<evidence type="ECO:0000259" key="6">
    <source>
        <dbReference type="Pfam" id="PF22916"/>
    </source>
</evidence>
<feature type="compositionally biased region" description="Low complexity" evidence="4">
    <location>
        <begin position="491"/>
        <end position="502"/>
    </location>
</feature>
<dbReference type="GO" id="GO:0019843">
    <property type="term" value="F:rRNA binding"/>
    <property type="evidence" value="ECO:0007669"/>
    <property type="project" value="TreeGrafter"/>
</dbReference>
<sequence length="1006" mass="114293">MGSFGKKTNNNSNNPKKKKVPKGKRARAKAKLDRQWGEIQQQQQQQQQQQNTTETSSFRRGKSRLLSKTPNDKTQVAEAEAAVAKENKNRHVTPHQKWKQQQQQKQQFVHPINGDDDESSSSSSSSICVRSDDDEDSSDVHSSSIEIKNPLQELVTMIRNKKKKKKTKKQSTSSSLFSNQQRTDQKLRHGASMSSDSGSNSNSHNNSEDDNDDDDDDDEESYRSDSSHHDYNNNDDDDDDDDPNENETVVELGIDIPTTSTSNDKDDFLLFLRHFRRPPLSKDELSRLSPQKTTRDRTIPTTTTKIPIQSTTTSHDDGTVELQVQTTTAATTTTTLSNQRQGNMADQLQANEETKDMQQLLSLTTHQQWQREASAIFTDHTNSLLQRQWNSVHGIDTNKNKKKDFMDPLQAPLYSFLSRYCDTLVTTTSTPTTAGSSYTLWKKAQKEQDQWHQMYLLHILNHVLTKQLIIKRNNQKEGSSEINEQVQQQHTTTTTKTTATTTTDDDDDNDDSISMDTEMLRDQGFTRPAVLVLLPTRGTCHEFISNMLRLLGTDLDPTIHERFQADYGELVDDGNDGDNHDNTNSKNSTSEKEMRRKQVLKQKGREWNKLFGETANQDDDFKIGIAISSSSSNNNKKKKKHNKNNSNQNQPQSPISVRLYADFFNSDIIVASPLGLKMVLTNHDEDAGDDDEEKGRSSNVDFLSSIEICLLQHSDVMLMQNWDHVNDILDALNQPPQHNNNTDFSRVRQYLLEGQGEHWRQLILSTKFVDPTLISSFKRFGKSHSGSVKVRRKTPSDEASIASVLLPITQVFHKVPVGSFAQQSQAKVEYFVKHLLPQIQKHQQKHTLVFIPSYFDYCSLRNAFLKLESVSFVSVTEYSRTSEIGRGRARFLQGRKPILLYTGRAHYFHRHAIKGIKHLVFLGLPEHASFYAEYVNLIGTLGASSTNKKVMENDDDDDIMDMADHSATSCVVLFTKYEAHALERVVGSKNCSQMLSSSKRTFMFHS</sequence>